<gene>
    <name evidence="8" type="ORF">P5673_002662</name>
</gene>
<dbReference type="Proteomes" id="UP001249851">
    <property type="component" value="Unassembled WGS sequence"/>
</dbReference>
<evidence type="ECO:0000256" key="5">
    <source>
        <dbReference type="ARBA" id="ARBA00023128"/>
    </source>
</evidence>
<dbReference type="PANTHER" id="PTHR11835">
    <property type="entry name" value="DECARBOXYLATING DEHYDROGENASES-ISOCITRATE, ISOPROPYLMALATE, TARTRATE"/>
    <property type="match status" value="1"/>
</dbReference>
<comment type="similarity">
    <text evidence="2 6">Belongs to the isocitrate and isopropylmalate dehydrogenases family.</text>
</comment>
<comment type="subcellular location">
    <subcellularLocation>
        <location evidence="1 6">Mitochondrion</location>
    </subcellularLocation>
</comment>
<name>A0AAD9R470_ACRCE</name>
<keyword evidence="4 6" id="KW-0809">Transit peptide</keyword>
<dbReference type="FunFam" id="3.40.718.10:FF:000001">
    <property type="entry name" value="Isocitrate dehydrogenase [NAD] subunit, mitochondrial"/>
    <property type="match status" value="1"/>
</dbReference>
<reference evidence="8" key="1">
    <citation type="journal article" date="2023" name="G3 (Bethesda)">
        <title>Whole genome assembly and annotation of the endangered Caribbean coral Acropora cervicornis.</title>
        <authorList>
            <person name="Selwyn J.D."/>
            <person name="Vollmer S.V."/>
        </authorList>
    </citation>
    <scope>NUCLEOTIDE SEQUENCE</scope>
    <source>
        <strain evidence="8">K2</strain>
    </source>
</reference>
<keyword evidence="9" id="KW-1185">Reference proteome</keyword>
<evidence type="ECO:0000256" key="2">
    <source>
        <dbReference type="ARBA" id="ARBA00007769"/>
    </source>
</evidence>
<dbReference type="Gene3D" id="3.40.718.10">
    <property type="entry name" value="Isopropylmalate Dehydrogenase"/>
    <property type="match status" value="1"/>
</dbReference>
<dbReference type="GO" id="GO:0005739">
    <property type="term" value="C:mitochondrion"/>
    <property type="evidence" value="ECO:0007669"/>
    <property type="project" value="UniProtKB-SubCell"/>
</dbReference>
<feature type="domain" description="Isopropylmalate dehydrogenase-like" evidence="7">
    <location>
        <begin position="54"/>
        <end position="411"/>
    </location>
</feature>
<proteinExistence type="inferred from homology"/>
<dbReference type="GO" id="GO:0006102">
    <property type="term" value="P:isocitrate metabolic process"/>
    <property type="evidence" value="ECO:0007669"/>
    <property type="project" value="TreeGrafter"/>
</dbReference>
<reference evidence="8" key="2">
    <citation type="journal article" date="2023" name="Science">
        <title>Genomic signatures of disease resistance in endangered staghorn corals.</title>
        <authorList>
            <person name="Vollmer S.V."/>
            <person name="Selwyn J.D."/>
            <person name="Despard B.A."/>
            <person name="Roesel C.L."/>
        </authorList>
    </citation>
    <scope>NUCLEOTIDE SEQUENCE</scope>
    <source>
        <strain evidence="8">K2</strain>
    </source>
</reference>
<keyword evidence="5 6" id="KW-0496">Mitochondrion</keyword>
<evidence type="ECO:0000259" key="7">
    <source>
        <dbReference type="SMART" id="SM01329"/>
    </source>
</evidence>
<dbReference type="PANTHER" id="PTHR11835:SF42">
    <property type="entry name" value="ISOCITRATE DEHYDROGENASE [NAD] SUBUNIT BETA, MITOCHONDRIAL"/>
    <property type="match status" value="1"/>
</dbReference>
<evidence type="ECO:0000256" key="4">
    <source>
        <dbReference type="ARBA" id="ARBA00022946"/>
    </source>
</evidence>
<protein>
    <recommendedName>
        <fullName evidence="6">Isocitrate dehydrogenase [NAD] subunit, mitochondrial</fullName>
    </recommendedName>
</protein>
<dbReference type="GO" id="GO:0000287">
    <property type="term" value="F:magnesium ion binding"/>
    <property type="evidence" value="ECO:0007669"/>
    <property type="project" value="UniProtKB-UniRule"/>
</dbReference>
<evidence type="ECO:0000313" key="9">
    <source>
        <dbReference type="Proteomes" id="UP001249851"/>
    </source>
</evidence>
<keyword evidence="3 6" id="KW-0816">Tricarboxylic acid cycle</keyword>
<dbReference type="GO" id="GO:0016616">
    <property type="term" value="F:oxidoreductase activity, acting on the CH-OH group of donors, NAD or NADP as acceptor"/>
    <property type="evidence" value="ECO:0007669"/>
    <property type="project" value="InterPro"/>
</dbReference>
<dbReference type="EMBL" id="JARQWQ010000004">
    <property type="protein sequence ID" value="KAK2572421.1"/>
    <property type="molecule type" value="Genomic_DNA"/>
</dbReference>
<dbReference type="GO" id="GO:0006099">
    <property type="term" value="P:tricarboxylic acid cycle"/>
    <property type="evidence" value="ECO:0007669"/>
    <property type="project" value="UniProtKB-UniRule"/>
</dbReference>
<dbReference type="InterPro" id="IPR019818">
    <property type="entry name" value="IsoCit/isopropylmalate_DH_CS"/>
</dbReference>
<comment type="caution">
    <text evidence="8">The sequence shown here is derived from an EMBL/GenBank/DDBJ whole genome shotgun (WGS) entry which is preliminary data.</text>
</comment>
<evidence type="ECO:0000313" key="8">
    <source>
        <dbReference type="EMBL" id="KAK2572421.1"/>
    </source>
</evidence>
<dbReference type="PROSITE" id="PS00470">
    <property type="entry name" value="IDH_IMDH"/>
    <property type="match status" value="1"/>
</dbReference>
<evidence type="ECO:0000256" key="6">
    <source>
        <dbReference type="RuleBase" id="RU361266"/>
    </source>
</evidence>
<sequence>MATKKVSFALGRIALLKKTFQFLPVALGKSRALNSSSVSSSSSQPLTQSQGRYMVTLIPGDGVGPELCHSVKRIFSAASAPVDWDEIPISDMMYGSRYTLDDVVESMKKTGVGLKGALTTPSSISSQDHLSLNQKMKTEMDLFANVVHCRSIPGFQTRHTDIDMIIIREQTEGEYTSLEHESVPGVVEMIKIITRKKSERIAKFAFDYATRHKRQKVTAVHKANIMKQGDGLFLKTCEEVSKLYPKIKFEGMIVDNTCMQLVAKPHQFDVMVLPNLYGSIVDNVGAALVGGAGVVPGKSLGSNFAIFEPGARHTYAQMAGRNVANPTAMILAGVDMLDHMNLGFYAKMIKDALEKTISEGKTNQYLPKDSINVTITVERGNFALFSSAFTCKYLTMDMGGSTSTTDFVQAVIRHMYEV</sequence>
<dbReference type="NCBIfam" id="TIGR00175">
    <property type="entry name" value="mito_nad_idh"/>
    <property type="match status" value="1"/>
</dbReference>
<accession>A0AAD9R470</accession>
<dbReference type="SUPFAM" id="SSF53659">
    <property type="entry name" value="Isocitrate/Isopropylmalate dehydrogenase-like"/>
    <property type="match status" value="1"/>
</dbReference>
<dbReference type="SMART" id="SM01329">
    <property type="entry name" value="Iso_dh"/>
    <property type="match status" value="1"/>
</dbReference>
<dbReference type="AlphaFoldDB" id="A0AAD9R470"/>
<dbReference type="InterPro" id="IPR024084">
    <property type="entry name" value="IsoPropMal-DH-like_dom"/>
</dbReference>
<evidence type="ECO:0000256" key="3">
    <source>
        <dbReference type="ARBA" id="ARBA00022532"/>
    </source>
</evidence>
<dbReference type="InterPro" id="IPR004434">
    <property type="entry name" value="Isocitrate_DH_NAD"/>
</dbReference>
<organism evidence="8 9">
    <name type="scientific">Acropora cervicornis</name>
    <name type="common">Staghorn coral</name>
    <dbReference type="NCBI Taxonomy" id="6130"/>
    <lineage>
        <taxon>Eukaryota</taxon>
        <taxon>Metazoa</taxon>
        <taxon>Cnidaria</taxon>
        <taxon>Anthozoa</taxon>
        <taxon>Hexacorallia</taxon>
        <taxon>Scleractinia</taxon>
        <taxon>Astrocoeniina</taxon>
        <taxon>Acroporidae</taxon>
        <taxon>Acropora</taxon>
    </lineage>
</organism>
<dbReference type="GO" id="GO:0051287">
    <property type="term" value="F:NAD binding"/>
    <property type="evidence" value="ECO:0007669"/>
    <property type="project" value="UniProtKB-UniRule"/>
</dbReference>
<evidence type="ECO:0000256" key="1">
    <source>
        <dbReference type="ARBA" id="ARBA00004173"/>
    </source>
</evidence>
<dbReference type="Pfam" id="PF00180">
    <property type="entry name" value="Iso_dh"/>
    <property type="match status" value="1"/>
</dbReference>